<proteinExistence type="predicted"/>
<organism evidence="1 2">
    <name type="scientific">Stylophora pistillata</name>
    <name type="common">Smooth cauliflower coral</name>
    <dbReference type="NCBI Taxonomy" id="50429"/>
    <lineage>
        <taxon>Eukaryota</taxon>
        <taxon>Metazoa</taxon>
        <taxon>Cnidaria</taxon>
        <taxon>Anthozoa</taxon>
        <taxon>Hexacorallia</taxon>
        <taxon>Scleractinia</taxon>
        <taxon>Astrocoeniina</taxon>
        <taxon>Pocilloporidae</taxon>
        <taxon>Stylophora</taxon>
    </lineage>
</organism>
<dbReference type="OrthoDB" id="2365600at2759"/>
<dbReference type="Gene3D" id="3.40.390.10">
    <property type="entry name" value="Collagenase (Catalytic Domain)"/>
    <property type="match status" value="1"/>
</dbReference>
<dbReference type="PANTHER" id="PTHR32205">
    <property type="entry name" value="ARCHAEMETZINCIN-2-RELATED"/>
    <property type="match status" value="1"/>
</dbReference>
<dbReference type="EMBL" id="LSMT01000292">
    <property type="protein sequence ID" value="PFX21089.1"/>
    <property type="molecule type" value="Genomic_DNA"/>
</dbReference>
<dbReference type="GO" id="GO:0008237">
    <property type="term" value="F:metallopeptidase activity"/>
    <property type="evidence" value="ECO:0007669"/>
    <property type="project" value="InterPro"/>
</dbReference>
<evidence type="ECO:0000313" key="1">
    <source>
        <dbReference type="EMBL" id="PFX21089.1"/>
    </source>
</evidence>
<comment type="caution">
    <text evidence="1">The sequence shown here is derived from an EMBL/GenBank/DDBJ whole genome shotgun (WGS) entry which is preliminary data.</text>
</comment>
<protein>
    <submittedName>
        <fullName evidence="1">Archaemetzincin-2</fullName>
    </submittedName>
</protein>
<accession>A0A2B4RW88</accession>
<dbReference type="Proteomes" id="UP000225706">
    <property type="component" value="Unassembled WGS sequence"/>
</dbReference>
<name>A0A2B4RW88_STYPI</name>
<sequence>MTVVYLDEIPVTKVNCKQRFHPDTGKLQLLVTDVMQYLKTNLPADGYCIIGLTWVDLYPGEDWNFVLGESSCEDGCAVVSFGHFEPQFHHNRHLNDTTGQNIAGGHCDKADRTVPQVLLEENE</sequence>
<evidence type="ECO:0000313" key="2">
    <source>
        <dbReference type="Proteomes" id="UP000225706"/>
    </source>
</evidence>
<dbReference type="InterPro" id="IPR024079">
    <property type="entry name" value="MetalloPept_cat_dom_sf"/>
</dbReference>
<keyword evidence="2" id="KW-1185">Reference proteome</keyword>
<gene>
    <name evidence="1" type="primary">AMZ2</name>
    <name evidence="1" type="ORF">AWC38_SpisGene14456</name>
</gene>
<reference evidence="2" key="1">
    <citation type="journal article" date="2017" name="bioRxiv">
        <title>Comparative analysis of the genomes of Stylophora pistillata and Acropora digitifera provides evidence for extensive differences between species of corals.</title>
        <authorList>
            <person name="Voolstra C.R."/>
            <person name="Li Y."/>
            <person name="Liew Y.J."/>
            <person name="Baumgarten S."/>
            <person name="Zoccola D."/>
            <person name="Flot J.-F."/>
            <person name="Tambutte S."/>
            <person name="Allemand D."/>
            <person name="Aranda M."/>
        </authorList>
    </citation>
    <scope>NUCLEOTIDE SEQUENCE [LARGE SCALE GENOMIC DNA]</scope>
</reference>
<dbReference type="AlphaFoldDB" id="A0A2B4RW88"/>
<dbReference type="InterPro" id="IPR052009">
    <property type="entry name" value="Archaemetzincin"/>
</dbReference>
<dbReference type="PANTHER" id="PTHR32205:SF5">
    <property type="entry name" value="ARCHAEMETZINCIN-2"/>
    <property type="match status" value="1"/>
</dbReference>